<sequence length="193" mass="22269">MYARYLITEDTVYRFKSILKSESSCSLSWVEMFRRFVGIGYIKYLHKEIDNKYCLKNNGYYNYELRNTTTYILNISLISSDNIECAIFIETGNSFLKNIGRSRETLSPWIYAENIAMNMLRPHLDRASKISQESHKIGDGGVAMDSLPEIRFSLENIPELSSEILDQVILDKKRGKGVLDFFYVCNSSGSSYN</sequence>
<name>A0ABQ0P020_9PROT</name>
<comment type="caution">
    <text evidence="1">The sequence shown here is derived from an EMBL/GenBank/DDBJ whole genome shotgun (WGS) entry which is preliminary data.</text>
</comment>
<dbReference type="Proteomes" id="UP001062901">
    <property type="component" value="Unassembled WGS sequence"/>
</dbReference>
<proteinExistence type="predicted"/>
<keyword evidence="2" id="KW-1185">Reference proteome</keyword>
<gene>
    <name evidence="1" type="ORF">AA15669_1555</name>
</gene>
<organism evidence="1 2">
    <name type="scientific">Saccharibacter floricola DSM 15669</name>
    <dbReference type="NCBI Taxonomy" id="1123227"/>
    <lineage>
        <taxon>Bacteria</taxon>
        <taxon>Pseudomonadati</taxon>
        <taxon>Pseudomonadota</taxon>
        <taxon>Alphaproteobacteria</taxon>
        <taxon>Acetobacterales</taxon>
        <taxon>Acetobacteraceae</taxon>
        <taxon>Saccharibacter</taxon>
    </lineage>
</organism>
<accession>A0ABQ0P020</accession>
<protein>
    <submittedName>
        <fullName evidence="1">Uncharacterized protein</fullName>
    </submittedName>
</protein>
<evidence type="ECO:0000313" key="2">
    <source>
        <dbReference type="Proteomes" id="UP001062901"/>
    </source>
</evidence>
<evidence type="ECO:0000313" key="1">
    <source>
        <dbReference type="EMBL" id="GBQ07834.1"/>
    </source>
</evidence>
<dbReference type="RefSeq" id="WP_018979371.1">
    <property type="nucleotide sequence ID" value="NZ_BAQD01000043.1"/>
</dbReference>
<reference evidence="1" key="1">
    <citation type="submission" date="2013-04" db="EMBL/GenBank/DDBJ databases">
        <title>The genome sequencing project of 58 acetic acid bacteria.</title>
        <authorList>
            <person name="Okamoto-Kainuma A."/>
            <person name="Ishikawa M."/>
            <person name="Umino S."/>
            <person name="Koizumi Y."/>
            <person name="Shiwa Y."/>
            <person name="Yoshikawa H."/>
            <person name="Matsutani M."/>
            <person name="Matsushita K."/>
        </authorList>
    </citation>
    <scope>NUCLEOTIDE SEQUENCE</scope>
    <source>
        <strain evidence="1">DSM 15669</strain>
    </source>
</reference>
<dbReference type="EMBL" id="BAQD01000043">
    <property type="protein sequence ID" value="GBQ07834.1"/>
    <property type="molecule type" value="Genomic_DNA"/>
</dbReference>